<feature type="region of interest" description="Disordered" evidence="1">
    <location>
        <begin position="144"/>
        <end position="163"/>
    </location>
</feature>
<feature type="domain" description="Macro" evidence="2">
    <location>
        <begin position="225"/>
        <end position="630"/>
    </location>
</feature>
<dbReference type="PANTHER" id="PTHR11106">
    <property type="entry name" value="GANGLIOSIDE INDUCED DIFFERENTIATION ASSOCIATED PROTEIN 2-RELATED"/>
    <property type="match status" value="1"/>
</dbReference>
<feature type="compositionally biased region" description="Acidic residues" evidence="1">
    <location>
        <begin position="503"/>
        <end position="515"/>
    </location>
</feature>
<dbReference type="VEuPathDB" id="ToxoDB:TGDOM2_231750"/>
<accession>A0A086KW08</accession>
<dbReference type="Gene3D" id="3.40.220.10">
    <property type="entry name" value="Leucine Aminopeptidase, subunit E, domain 1"/>
    <property type="match status" value="1"/>
</dbReference>
<feature type="region of interest" description="Disordered" evidence="1">
    <location>
        <begin position="501"/>
        <end position="520"/>
    </location>
</feature>
<feature type="region of interest" description="Disordered" evidence="1">
    <location>
        <begin position="194"/>
        <end position="230"/>
    </location>
</feature>
<dbReference type="SUPFAM" id="SSF52949">
    <property type="entry name" value="Macro domain-like"/>
    <property type="match status" value="1"/>
</dbReference>
<protein>
    <submittedName>
        <fullName evidence="3">Macro domain protein</fullName>
    </submittedName>
</protein>
<dbReference type="InterPro" id="IPR002589">
    <property type="entry name" value="Macro_dom"/>
</dbReference>
<dbReference type="OrthoDB" id="348956at2759"/>
<dbReference type="AlphaFoldDB" id="A0A086KW08"/>
<reference evidence="3 4" key="1">
    <citation type="submission" date="2014-02" db="EMBL/GenBank/DDBJ databases">
        <authorList>
            <person name="Sibley D."/>
            <person name="Venepally P."/>
            <person name="Karamycheva S."/>
            <person name="Hadjithomas M."/>
            <person name="Khan A."/>
            <person name="Brunk B."/>
            <person name="Roos D."/>
            <person name="Caler E."/>
            <person name="Lorenzi H."/>
        </authorList>
    </citation>
    <scope>NUCLEOTIDE SEQUENCE [LARGE SCALE GENOMIC DNA]</scope>
    <source>
        <strain evidence="3 4">GAB2-2007-GAL-DOM2</strain>
    </source>
</reference>
<dbReference type="Pfam" id="PF01661">
    <property type="entry name" value="Macro"/>
    <property type="match status" value="1"/>
</dbReference>
<sequence>MEGVVSGEGLRTLMNSGVFRTSPSCSRGLSFPFVCSASHPLGEDVLPSSRNTPRFLSYQATCRRPAVAAPGNIFTSGNHFSPASSGDSSSISAGMFAQLCQRRFVRPNQGRNDYNQVGGKKRGQGVQVLPETIRLLIETRKAATAGGPVGRQPLPKATEATGVSSWGRDRRFPITEALRLPTVAEVNAPWEPYDETANKRRSGSRPLSSSVDGCHENHDPSSDGVARGQDRLGRLDKVVLHSGDISRLRVDATVVGAVRSFKTVGDGRGFTGCSALLEGAGPFLSSFVSQQRRHLGEELLHTPVRGDPSSAQTVAAAAVRGLRRGIHHFTASTVPLPLRSSSTVPSLAEVEEMPIMELSQLAARAALLGSSRGGGTRGFGLSSHPQTRRLEGVSTASGATEGSDAALSFANEVRDQATASQFPARDLIQTPLDPSQLSPPGAVLISPGFNLPSNFLIHVAEPNAVLSNQQMLDTLFRLEEREALRRKEQLLSRFGAAQAADEAMSDDEVREEDNEMTPRSMWQDDAERDTGVQRMLLLEECYINALNAAWALGVRSVALPCLGAGVGRFPVYIAARCAARGVARWMSEHRDCDAWENAESDKRADFDRIVFCTSSDVEWNALRRVIPQFLS</sequence>
<dbReference type="PANTHER" id="PTHR11106:SF27">
    <property type="entry name" value="MACRO DOMAIN-CONTAINING PROTEIN"/>
    <property type="match status" value="1"/>
</dbReference>
<dbReference type="Proteomes" id="UP000028837">
    <property type="component" value="Unassembled WGS sequence"/>
</dbReference>
<organism evidence="3 4">
    <name type="scientific">Toxoplasma gondii GAB2-2007-GAL-DOM2</name>
    <dbReference type="NCBI Taxonomy" id="1130820"/>
    <lineage>
        <taxon>Eukaryota</taxon>
        <taxon>Sar</taxon>
        <taxon>Alveolata</taxon>
        <taxon>Apicomplexa</taxon>
        <taxon>Conoidasida</taxon>
        <taxon>Coccidia</taxon>
        <taxon>Eucoccidiorida</taxon>
        <taxon>Eimeriorina</taxon>
        <taxon>Sarcocystidae</taxon>
        <taxon>Toxoplasma</taxon>
    </lineage>
</organism>
<dbReference type="PROSITE" id="PS51154">
    <property type="entry name" value="MACRO"/>
    <property type="match status" value="1"/>
</dbReference>
<comment type="caution">
    <text evidence="3">The sequence shown here is derived from an EMBL/GenBank/DDBJ whole genome shotgun (WGS) entry which is preliminary data.</text>
</comment>
<dbReference type="InterPro" id="IPR043472">
    <property type="entry name" value="Macro_dom-like"/>
</dbReference>
<gene>
    <name evidence="3" type="ORF">TGDOM2_231750</name>
</gene>
<evidence type="ECO:0000313" key="3">
    <source>
        <dbReference type="EMBL" id="KFG48576.1"/>
    </source>
</evidence>
<proteinExistence type="predicted"/>
<dbReference type="EMBL" id="AHZU02000092">
    <property type="protein sequence ID" value="KFG48576.1"/>
    <property type="molecule type" value="Genomic_DNA"/>
</dbReference>
<evidence type="ECO:0000259" key="2">
    <source>
        <dbReference type="PROSITE" id="PS51154"/>
    </source>
</evidence>
<evidence type="ECO:0000256" key="1">
    <source>
        <dbReference type="SAM" id="MobiDB-lite"/>
    </source>
</evidence>
<name>A0A086KW08_TOXGO</name>
<evidence type="ECO:0000313" key="4">
    <source>
        <dbReference type="Proteomes" id="UP000028837"/>
    </source>
</evidence>